<dbReference type="Pfam" id="PF07969">
    <property type="entry name" value="Amidohydro_3"/>
    <property type="match status" value="1"/>
</dbReference>
<gene>
    <name evidence="3" type="ORF">DSL64_07870</name>
</gene>
<sequence>MKRTILAVLVSLFFVAFRQTDRDNTRSEQTADKIFINAKVLTIDADNSLAQSVAIGQGKILAVGSNADVLKLKAKNTQVVDLKGKTLIPGFIDGHSHFMGLGQTRNANLSPPPMGTVRNIKDIVAVLTKFKKDNDIKDGEWISAFGYDTDQLEEHRHPEKSDLDQAFPDNPVVLTHASGHMVVANSLALKLSSIDQTTKDPDGGTIVRKKGSQEPTGLLQESAARLVKRAEARKLTLEEKFEQLKQQQQLYASVGITTAQDGLSSLESVELLKKAAEAKVLYIDIISLPYYLFLDKLIADKSYQFGTYDAHLKLGGFKVTADGSPQGKTAFFSKPYLTEVPGCNHDECTGFANVTQEVLNKVIVTGIKNSIQPYVHCNGDATVDMYIKAIENANLQTGISAAAHRPVVIHSQFVRPDQLDKYKQLGLVPSFFTNHTFFWGDVHVKNLGKERAFFSSPLKSAIKRGITFTNHTDFGITPISQLFLLGSSVNRLSRTNVVIGPDERVTVAEGLRAITINGAYQYFEEKNKGSIEKGKLADLVILSDDPTSIDPLKIKDIQVLETIKEGKTIYVKNTSKK</sequence>
<dbReference type="InterPro" id="IPR011059">
    <property type="entry name" value="Metal-dep_hydrolase_composite"/>
</dbReference>
<keyword evidence="1" id="KW-0175">Coiled coil</keyword>
<comment type="caution">
    <text evidence="3">The sequence shown here is derived from an EMBL/GenBank/DDBJ whole genome shotgun (WGS) entry which is preliminary data.</text>
</comment>
<dbReference type="PANTHER" id="PTHR22642">
    <property type="entry name" value="IMIDAZOLONEPROPIONASE"/>
    <property type="match status" value="1"/>
</dbReference>
<keyword evidence="4" id="KW-1185">Reference proteome</keyword>
<evidence type="ECO:0000256" key="1">
    <source>
        <dbReference type="SAM" id="Coils"/>
    </source>
</evidence>
<accession>A0A3D8YE77</accession>
<proteinExistence type="predicted"/>
<dbReference type="PANTHER" id="PTHR22642:SF2">
    <property type="entry name" value="PROTEIN LONG AFTER FAR-RED 3"/>
    <property type="match status" value="1"/>
</dbReference>
<feature type="coiled-coil region" evidence="1">
    <location>
        <begin position="220"/>
        <end position="247"/>
    </location>
</feature>
<dbReference type="SUPFAM" id="SSF51556">
    <property type="entry name" value="Metallo-dependent hydrolases"/>
    <property type="match status" value="1"/>
</dbReference>
<evidence type="ECO:0000259" key="2">
    <source>
        <dbReference type="Pfam" id="PF07969"/>
    </source>
</evidence>
<dbReference type="EMBL" id="QNUL01000004">
    <property type="protein sequence ID" value="REA62830.1"/>
    <property type="molecule type" value="Genomic_DNA"/>
</dbReference>
<keyword evidence="3" id="KW-0378">Hydrolase</keyword>
<dbReference type="CDD" id="cd01300">
    <property type="entry name" value="YtcJ_like"/>
    <property type="match status" value="1"/>
</dbReference>
<dbReference type="Gene3D" id="2.30.40.10">
    <property type="entry name" value="Urease, subunit C, domain 1"/>
    <property type="match status" value="1"/>
</dbReference>
<dbReference type="Gene3D" id="3.10.310.70">
    <property type="match status" value="1"/>
</dbReference>
<dbReference type="InterPro" id="IPR032466">
    <property type="entry name" value="Metal_Hydrolase"/>
</dbReference>
<protein>
    <submittedName>
        <fullName evidence="3">Amidohydrolase</fullName>
    </submittedName>
</protein>
<name>A0A3D8YE77_9BACT</name>
<dbReference type="OrthoDB" id="9767366at2"/>
<dbReference type="Proteomes" id="UP000256373">
    <property type="component" value="Unassembled WGS sequence"/>
</dbReference>
<reference evidence="3 4" key="1">
    <citation type="submission" date="2018-07" db="EMBL/GenBank/DDBJ databases">
        <title>Dyadobacter roseus sp. nov., isolated from rose rhizosphere soil.</title>
        <authorList>
            <person name="Chen L."/>
        </authorList>
    </citation>
    <scope>NUCLEOTIDE SEQUENCE [LARGE SCALE GENOMIC DNA]</scope>
    <source>
        <strain evidence="3 4">RS19</strain>
    </source>
</reference>
<dbReference type="SUPFAM" id="SSF51338">
    <property type="entry name" value="Composite domain of metallo-dependent hydrolases"/>
    <property type="match status" value="1"/>
</dbReference>
<dbReference type="Gene3D" id="3.20.20.140">
    <property type="entry name" value="Metal-dependent hydrolases"/>
    <property type="match status" value="1"/>
</dbReference>
<dbReference type="GO" id="GO:0016810">
    <property type="term" value="F:hydrolase activity, acting on carbon-nitrogen (but not peptide) bonds"/>
    <property type="evidence" value="ECO:0007669"/>
    <property type="project" value="InterPro"/>
</dbReference>
<evidence type="ECO:0000313" key="4">
    <source>
        <dbReference type="Proteomes" id="UP000256373"/>
    </source>
</evidence>
<dbReference type="InterPro" id="IPR033932">
    <property type="entry name" value="YtcJ-like"/>
</dbReference>
<dbReference type="AlphaFoldDB" id="A0A3D8YE77"/>
<dbReference type="InterPro" id="IPR013108">
    <property type="entry name" value="Amidohydro_3"/>
</dbReference>
<organism evidence="3 4">
    <name type="scientific">Dyadobacter luteus</name>
    <dbReference type="NCBI Taxonomy" id="2259619"/>
    <lineage>
        <taxon>Bacteria</taxon>
        <taxon>Pseudomonadati</taxon>
        <taxon>Bacteroidota</taxon>
        <taxon>Cytophagia</taxon>
        <taxon>Cytophagales</taxon>
        <taxon>Spirosomataceae</taxon>
        <taxon>Dyadobacter</taxon>
    </lineage>
</organism>
<feature type="domain" description="Amidohydrolase 3" evidence="2">
    <location>
        <begin position="78"/>
        <end position="570"/>
    </location>
</feature>
<dbReference type="RefSeq" id="WP_115830126.1">
    <property type="nucleotide sequence ID" value="NZ_QNUL01000004.1"/>
</dbReference>
<evidence type="ECO:0000313" key="3">
    <source>
        <dbReference type="EMBL" id="REA62830.1"/>
    </source>
</evidence>